<name>A0A6C7EJ83_ILUCY</name>
<dbReference type="Proteomes" id="UP000011863">
    <property type="component" value="Chromosome"/>
</dbReference>
<keyword evidence="2" id="KW-1185">Reference proteome</keyword>
<dbReference type="KEGG" id="aym:YM304_37220"/>
<sequence length="57" mass="6491">MSPTPTDEEAAAIMAATEALWPRPVILAATTPTRRNTSWRFSGRWWNKPIAARRERP</sequence>
<reference evidence="1 2" key="1">
    <citation type="journal article" date="2013" name="Int. J. Syst. Evol. Microbiol.">
        <title>Ilumatobacter nonamiense sp. nov. and Ilumatobacter coccineum sp. nov., isolated from seashore sand.</title>
        <authorList>
            <person name="Matsumoto A."/>
            <person name="Kasai H."/>
            <person name="Matsuo Y."/>
            <person name="Shizuri Y."/>
            <person name="Ichikawa N."/>
            <person name="Fujita N."/>
            <person name="Omura S."/>
            <person name="Takahashi Y."/>
        </authorList>
    </citation>
    <scope>NUCLEOTIDE SEQUENCE [LARGE SCALE GENOMIC DNA]</scope>
    <source>
        <strain evidence="2">NBRC 103263 / KCTC 29153 / YM16-304</strain>
    </source>
</reference>
<dbReference type="AlphaFoldDB" id="A0A6C7EJ83"/>
<evidence type="ECO:0000313" key="1">
    <source>
        <dbReference type="EMBL" id="BAN04036.1"/>
    </source>
</evidence>
<organism evidence="1 2">
    <name type="scientific">Ilumatobacter coccineus (strain NBRC 103263 / KCTC 29153 / YM16-304)</name>
    <dbReference type="NCBI Taxonomy" id="1313172"/>
    <lineage>
        <taxon>Bacteria</taxon>
        <taxon>Bacillati</taxon>
        <taxon>Actinomycetota</taxon>
        <taxon>Acidimicrobiia</taxon>
        <taxon>Acidimicrobiales</taxon>
        <taxon>Ilumatobacteraceae</taxon>
        <taxon>Ilumatobacter</taxon>
    </lineage>
</organism>
<gene>
    <name evidence="1" type="ORF">YM304_37220</name>
</gene>
<proteinExistence type="predicted"/>
<protein>
    <submittedName>
        <fullName evidence="1">Uncharacterized protein</fullName>
    </submittedName>
</protein>
<accession>A0A6C7EJ83</accession>
<evidence type="ECO:0000313" key="2">
    <source>
        <dbReference type="Proteomes" id="UP000011863"/>
    </source>
</evidence>
<dbReference type="EMBL" id="AP012057">
    <property type="protein sequence ID" value="BAN04036.1"/>
    <property type="molecule type" value="Genomic_DNA"/>
</dbReference>